<dbReference type="InterPro" id="IPR011990">
    <property type="entry name" value="TPR-like_helical_dom_sf"/>
</dbReference>
<evidence type="ECO:0000313" key="1">
    <source>
        <dbReference type="EMBL" id="SKB38128.1"/>
    </source>
</evidence>
<dbReference type="SUPFAM" id="SSF48452">
    <property type="entry name" value="TPR-like"/>
    <property type="match status" value="1"/>
</dbReference>
<keyword evidence="2" id="KW-1185">Reference proteome</keyword>
<dbReference type="Proteomes" id="UP000243406">
    <property type="component" value="Unassembled WGS sequence"/>
</dbReference>
<dbReference type="EMBL" id="FUYN01000002">
    <property type="protein sequence ID" value="SKB38128.1"/>
    <property type="molecule type" value="Genomic_DNA"/>
</dbReference>
<proteinExistence type="predicted"/>
<name>A0A1T5AT18_9FIRM</name>
<reference evidence="2" key="1">
    <citation type="submission" date="2017-02" db="EMBL/GenBank/DDBJ databases">
        <authorList>
            <person name="Varghese N."/>
            <person name="Submissions S."/>
        </authorList>
    </citation>
    <scope>NUCLEOTIDE SEQUENCE [LARGE SCALE GENOMIC DNA]</scope>
    <source>
        <strain evidence="2">ATCC 35199</strain>
    </source>
</reference>
<dbReference type="AlphaFoldDB" id="A0A1T5AT18"/>
<protein>
    <submittedName>
        <fullName evidence="1">Uncharacterized protein</fullName>
    </submittedName>
</protein>
<evidence type="ECO:0000313" key="2">
    <source>
        <dbReference type="Proteomes" id="UP000243406"/>
    </source>
</evidence>
<organism evidence="1 2">
    <name type="scientific">Acetoanaerobium noterae</name>
    <dbReference type="NCBI Taxonomy" id="745369"/>
    <lineage>
        <taxon>Bacteria</taxon>
        <taxon>Bacillati</taxon>
        <taxon>Bacillota</taxon>
        <taxon>Clostridia</taxon>
        <taxon>Peptostreptococcales</taxon>
        <taxon>Filifactoraceae</taxon>
        <taxon>Acetoanaerobium</taxon>
    </lineage>
</organism>
<dbReference type="RefSeq" id="WP_079589082.1">
    <property type="nucleotide sequence ID" value="NZ_FUYN01000002.1"/>
</dbReference>
<dbReference type="Gene3D" id="1.25.40.10">
    <property type="entry name" value="Tetratricopeptide repeat domain"/>
    <property type="match status" value="1"/>
</dbReference>
<sequence>MKKYSLKDIEIKTPGLQLRDKIIDKYGSISNFANEINLYESSINQYLFNKDLGSSTFKIRTAYAFNQDFNKLFLSESEQIRIMTSTVSWYIQDYNQYQDINIFERLKKICLEKELMEDYAIVCRCFAHFYWNQGKRDRGLAYIEVAANIMRNKDNIDRFGLYLSEYLWMKVAYFKKSIQSKELNEFDKAIEKVQGPLTTGYMYYNLANAFSSIKNYDKSKYYYLKSLKYHEAPKIRAFIYMSYGDMQKEMGLRQEALQSYKSAEALLDDSDDSLSYVYHEYALYYYEIGDMIKAENYIDLVFKGEKLLIASTDNDFLVTFCKIKLQQNKVKEALYYIEQLLSEIEGEYIYLENHLLKLDNLIDWQKDNRQFLDIISGILIKHYKLNEKKLSSEIKRILKMTIGNVFIHLAYLK</sequence>
<accession>A0A1T5AT18</accession>
<gene>
    <name evidence="1" type="ORF">SAMN02745120_1170</name>
</gene>
<dbReference type="OrthoDB" id="369370at2"/>